<gene>
    <name evidence="5" type="ORF">AW736_07110</name>
</gene>
<dbReference type="CDD" id="cd14659">
    <property type="entry name" value="Imelysin-like_IPPA"/>
    <property type="match status" value="1"/>
</dbReference>
<dbReference type="OrthoDB" id="650514at2"/>
<organism evidence="5 6">
    <name type="scientific">Termitidicoccus mucosus</name>
    <dbReference type="NCBI Taxonomy" id="1184151"/>
    <lineage>
        <taxon>Bacteria</taxon>
        <taxon>Pseudomonadati</taxon>
        <taxon>Verrucomicrobiota</taxon>
        <taxon>Opitutia</taxon>
        <taxon>Opitutales</taxon>
        <taxon>Opitutaceae</taxon>
        <taxon>Termitidicoccus</taxon>
    </lineage>
</organism>
<reference evidence="5 6" key="1">
    <citation type="submission" date="2016-01" db="EMBL/GenBank/DDBJ databases">
        <title>High potential of lignocellulose degradation of a new Verrucomicrobia species.</title>
        <authorList>
            <person name="Wang Y."/>
            <person name="Shi Y."/>
            <person name="Qiu Z."/>
            <person name="Liu S."/>
            <person name="Yang H."/>
        </authorList>
    </citation>
    <scope>NUCLEOTIDE SEQUENCE [LARGE SCALE GENOMIC DNA]</scope>
    <source>
        <strain evidence="5 6">TSB47</strain>
    </source>
</reference>
<evidence type="ECO:0000256" key="2">
    <source>
        <dbReference type="ARBA" id="ARBA00022729"/>
    </source>
</evidence>
<dbReference type="AlphaFoldDB" id="A0A178IKZ5"/>
<feature type="domain" description="Imelysin-like" evidence="4">
    <location>
        <begin position="49"/>
        <end position="342"/>
    </location>
</feature>
<dbReference type="Pfam" id="PF09375">
    <property type="entry name" value="Peptidase_M75"/>
    <property type="match status" value="1"/>
</dbReference>
<protein>
    <recommendedName>
        <fullName evidence="4">Imelysin-like domain-containing protein</fullName>
    </recommendedName>
</protein>
<dbReference type="STRING" id="1184151.AW736_07110"/>
<dbReference type="InterPro" id="IPR034984">
    <property type="entry name" value="Imelysin-like_IPPA"/>
</dbReference>
<keyword evidence="2" id="KW-0732">Signal</keyword>
<evidence type="ECO:0000313" key="5">
    <source>
        <dbReference type="EMBL" id="OAM90553.1"/>
    </source>
</evidence>
<evidence type="ECO:0000259" key="4">
    <source>
        <dbReference type="Pfam" id="PF09375"/>
    </source>
</evidence>
<accession>A0A178IKZ5</accession>
<feature type="coiled-coil region" evidence="3">
    <location>
        <begin position="322"/>
        <end position="349"/>
    </location>
</feature>
<evidence type="ECO:0000313" key="6">
    <source>
        <dbReference type="Proteomes" id="UP000078486"/>
    </source>
</evidence>
<dbReference type="Proteomes" id="UP000078486">
    <property type="component" value="Unassembled WGS sequence"/>
</dbReference>
<proteinExistence type="predicted"/>
<sequence length="367" mass="39562">MAWRHFSMSAAGRGIFLLAGILSTLLGGISHALPTESDVLSALVSEGVQPSWTQVADTAGRLEASVRVVCENPTAETLGQARAAWRDAYLAWRRAAPFLFGPADKLERRIGRWAVNGVVLDAAVDAPDLAYLLKQTDQRGYAAAEYLLFTPADAAAVTAAGRGAHLRDVTEEITRLTARAKLDWEERFAHEFTSAGDGNPFLLPADALSRVVSELLNIIERMLRDRIGMPSGFFERTAVKPESLEAWRSGNAKEGFQATLDGIRQAVTGGGDASLANLVATKDGLVEARNPALANDITNQINRIEKTIAGLGGDDLRLEAELPKKLSQMKRLYKQLQKLQDQLVEASLVLELDVHGGNAQALPGGSE</sequence>
<keyword evidence="3" id="KW-0175">Coiled coil</keyword>
<dbReference type="EMBL" id="LRRQ01000054">
    <property type="protein sequence ID" value="OAM90553.1"/>
    <property type="molecule type" value="Genomic_DNA"/>
</dbReference>
<dbReference type="InterPro" id="IPR038352">
    <property type="entry name" value="Imelysin_sf"/>
</dbReference>
<name>A0A178IKZ5_9BACT</name>
<keyword evidence="6" id="KW-1185">Reference proteome</keyword>
<dbReference type="InterPro" id="IPR018976">
    <property type="entry name" value="Imelysin-like"/>
</dbReference>
<evidence type="ECO:0000256" key="3">
    <source>
        <dbReference type="SAM" id="Coils"/>
    </source>
</evidence>
<comment type="subcellular location">
    <subcellularLocation>
        <location evidence="1">Cell envelope</location>
    </subcellularLocation>
</comment>
<dbReference type="GO" id="GO:0030313">
    <property type="term" value="C:cell envelope"/>
    <property type="evidence" value="ECO:0007669"/>
    <property type="project" value="UniProtKB-SubCell"/>
</dbReference>
<evidence type="ECO:0000256" key="1">
    <source>
        <dbReference type="ARBA" id="ARBA00004196"/>
    </source>
</evidence>
<dbReference type="Gene3D" id="1.20.1420.20">
    <property type="entry name" value="M75 peptidase, HXXE motif"/>
    <property type="match status" value="1"/>
</dbReference>
<comment type="caution">
    <text evidence="5">The sequence shown here is derived from an EMBL/GenBank/DDBJ whole genome shotgun (WGS) entry which is preliminary data.</text>
</comment>